<accession>A0ABQ2CL42</accession>
<keyword evidence="2" id="KW-1185">Reference proteome</keyword>
<name>A0ABQ2CL42_9MICC</name>
<organism evidence="1 2">
    <name type="scientific">Pseudarthrobacter scleromae</name>
    <dbReference type="NCBI Taxonomy" id="158897"/>
    <lineage>
        <taxon>Bacteria</taxon>
        <taxon>Bacillati</taxon>
        <taxon>Actinomycetota</taxon>
        <taxon>Actinomycetes</taxon>
        <taxon>Micrococcales</taxon>
        <taxon>Micrococcaceae</taxon>
        <taxon>Pseudarthrobacter</taxon>
    </lineage>
</organism>
<sequence>MLELRVRCGAGSPDVLALQLDGADEVQLGQDCPCHCGSECEHRNFGFAVFVIGGQEEEGLGKAQFNRLGCFRVHGTMVRPHGGTRYGRNTCFLADLRA</sequence>
<dbReference type="Proteomes" id="UP000658754">
    <property type="component" value="Unassembled WGS sequence"/>
</dbReference>
<reference evidence="2" key="1">
    <citation type="journal article" date="2019" name="Int. J. Syst. Evol. Microbiol.">
        <title>The Global Catalogue of Microorganisms (GCM) 10K type strain sequencing project: providing services to taxonomists for standard genome sequencing and annotation.</title>
        <authorList>
            <consortium name="The Broad Institute Genomics Platform"/>
            <consortium name="The Broad Institute Genome Sequencing Center for Infectious Disease"/>
            <person name="Wu L."/>
            <person name="Ma J."/>
        </authorList>
    </citation>
    <scope>NUCLEOTIDE SEQUENCE [LARGE SCALE GENOMIC DNA]</scope>
    <source>
        <strain evidence="2">CGMCC 1.3601</strain>
    </source>
</reference>
<gene>
    <name evidence="1" type="ORF">GCM10007175_30580</name>
</gene>
<protein>
    <submittedName>
        <fullName evidence="1">Uncharacterized protein</fullName>
    </submittedName>
</protein>
<evidence type="ECO:0000313" key="1">
    <source>
        <dbReference type="EMBL" id="GGI90994.1"/>
    </source>
</evidence>
<proteinExistence type="predicted"/>
<comment type="caution">
    <text evidence="1">The sequence shown here is derived from an EMBL/GenBank/DDBJ whole genome shotgun (WGS) entry which is preliminary data.</text>
</comment>
<dbReference type="EMBL" id="BMKV01000005">
    <property type="protein sequence ID" value="GGI90994.1"/>
    <property type="molecule type" value="Genomic_DNA"/>
</dbReference>
<evidence type="ECO:0000313" key="2">
    <source>
        <dbReference type="Proteomes" id="UP000658754"/>
    </source>
</evidence>